<dbReference type="GO" id="GO:0006446">
    <property type="term" value="P:regulation of translational initiation"/>
    <property type="evidence" value="ECO:0007669"/>
    <property type="project" value="TreeGrafter"/>
</dbReference>
<dbReference type="SUPFAM" id="SSF54980">
    <property type="entry name" value="EF-G C-terminal domain-like"/>
    <property type="match status" value="1"/>
</dbReference>
<protein>
    <submittedName>
        <fullName evidence="3">Thymidylate synthase</fullName>
    </submittedName>
</protein>
<dbReference type="Gene3D" id="3.30.230.30">
    <property type="entry name" value="Impact, N-terminal domain"/>
    <property type="match status" value="1"/>
</dbReference>
<evidence type="ECO:0000313" key="3">
    <source>
        <dbReference type="EMBL" id="GEB84716.1"/>
    </source>
</evidence>
<organism evidence="3 4">
    <name type="scientific">Acetobacter peroxydans</name>
    <dbReference type="NCBI Taxonomy" id="104098"/>
    <lineage>
        <taxon>Bacteria</taxon>
        <taxon>Pseudomonadati</taxon>
        <taxon>Pseudomonadota</taxon>
        <taxon>Alphaproteobacteria</taxon>
        <taxon>Acetobacterales</taxon>
        <taxon>Acetobacteraceae</taxon>
        <taxon>Acetobacter</taxon>
    </lineage>
</organism>
<dbReference type="AlphaFoldDB" id="A0A4Y3TQU5"/>
<dbReference type="Pfam" id="PF01205">
    <property type="entry name" value="Impact_N"/>
    <property type="match status" value="1"/>
</dbReference>
<dbReference type="Proteomes" id="UP000317730">
    <property type="component" value="Unassembled WGS sequence"/>
</dbReference>
<dbReference type="OrthoDB" id="9813771at2"/>
<feature type="domain" description="Impact N-terminal" evidence="2">
    <location>
        <begin position="16"/>
        <end position="118"/>
    </location>
</feature>
<keyword evidence="4" id="KW-1185">Reference proteome</keyword>
<dbReference type="InterPro" id="IPR023582">
    <property type="entry name" value="Impact"/>
</dbReference>
<dbReference type="InterPro" id="IPR020568">
    <property type="entry name" value="Ribosomal_Su5_D2-typ_SF"/>
</dbReference>
<evidence type="ECO:0000313" key="4">
    <source>
        <dbReference type="Proteomes" id="UP000317730"/>
    </source>
</evidence>
<gene>
    <name evidence="3" type="ORF">APE01nite_05130</name>
</gene>
<proteinExistence type="inferred from homology"/>
<dbReference type="InterPro" id="IPR001498">
    <property type="entry name" value="Impact_N"/>
</dbReference>
<dbReference type="SUPFAM" id="SSF54211">
    <property type="entry name" value="Ribosomal protein S5 domain 2-like"/>
    <property type="match status" value="1"/>
</dbReference>
<sequence length="202" mass="21674">MTQMLTGFFSLERDIKKSRFLASAMPVASVAQAEAFIADIAAAGPDATHHCWAWQIGPHCRCHDAGEPSGTAGKPILQVAVAQKIDRVAIVVSRWFGGIKLGAGGLVRAYAGTAAECLRAAPKEELIERVRLTFHCPFSLVGLMQARLPEWGASMEAPIFDADGARFLLTLPATSREEICVRITNLTNGQSEAQIVEEGVLS</sequence>
<reference evidence="3 4" key="1">
    <citation type="submission" date="2019-06" db="EMBL/GenBank/DDBJ databases">
        <title>Whole genome shotgun sequence of Acetobacter peroxydans NBRC 13755.</title>
        <authorList>
            <person name="Hosoyama A."/>
            <person name="Uohara A."/>
            <person name="Ohji S."/>
            <person name="Ichikawa N."/>
        </authorList>
    </citation>
    <scope>NUCLEOTIDE SEQUENCE [LARGE SCALE GENOMIC DNA]</scope>
    <source>
        <strain evidence="3 4">NBRC 13755</strain>
    </source>
</reference>
<dbReference type="Gene3D" id="3.30.70.240">
    <property type="match status" value="1"/>
</dbReference>
<dbReference type="PANTHER" id="PTHR16301">
    <property type="entry name" value="IMPACT-RELATED"/>
    <property type="match status" value="1"/>
</dbReference>
<dbReference type="GO" id="GO:0032561">
    <property type="term" value="F:guanyl ribonucleotide binding"/>
    <property type="evidence" value="ECO:0007669"/>
    <property type="project" value="UniProtKB-ARBA"/>
</dbReference>
<name>A0A4Y3TQU5_9PROT</name>
<dbReference type="RefSeq" id="WP_141374664.1">
    <property type="nucleotide sequence ID" value="NZ_BAPL01000030.1"/>
</dbReference>
<dbReference type="PANTHER" id="PTHR16301:SF20">
    <property type="entry name" value="IMPACT FAMILY MEMBER YIGZ"/>
    <property type="match status" value="1"/>
</dbReference>
<evidence type="ECO:0000256" key="1">
    <source>
        <dbReference type="ARBA" id="ARBA00007665"/>
    </source>
</evidence>
<dbReference type="InterPro" id="IPR035647">
    <property type="entry name" value="EFG_III/V"/>
</dbReference>
<dbReference type="GO" id="GO:0017111">
    <property type="term" value="F:ribonucleoside triphosphate phosphatase activity"/>
    <property type="evidence" value="ECO:0007669"/>
    <property type="project" value="UniProtKB-ARBA"/>
</dbReference>
<comment type="caution">
    <text evidence="3">The sequence shown here is derived from an EMBL/GenBank/DDBJ whole genome shotgun (WGS) entry which is preliminary data.</text>
</comment>
<accession>A0A4Y3TQU5</accession>
<dbReference type="EMBL" id="BJMV01000002">
    <property type="protein sequence ID" value="GEB84716.1"/>
    <property type="molecule type" value="Genomic_DNA"/>
</dbReference>
<evidence type="ECO:0000259" key="2">
    <source>
        <dbReference type="Pfam" id="PF01205"/>
    </source>
</evidence>
<comment type="similarity">
    <text evidence="1">Belongs to the IMPACT family.</text>
</comment>
<dbReference type="InterPro" id="IPR036956">
    <property type="entry name" value="Impact_N_sf"/>
</dbReference>
<dbReference type="GO" id="GO:0005737">
    <property type="term" value="C:cytoplasm"/>
    <property type="evidence" value="ECO:0007669"/>
    <property type="project" value="TreeGrafter"/>
</dbReference>